<name>A0A7E5X314_TRINI</name>
<feature type="compositionally biased region" description="Gly residues" evidence="1">
    <location>
        <begin position="8"/>
        <end position="23"/>
    </location>
</feature>
<sequence length="177" mass="17563">MGEQRVVGQGGATDRGAGVGVGRTGLRDLERALGTGEALRSEGARRGGGEAQELRVGLALGAGGAGCAGSAVDAEGAGSAEGARGAEGAGSAEGCESAAGNSPGNRAPYLRTSAGSSRASATKDWSTSTLGWDEIGADILTTYLADSSTRTFREKNPQETPGNRVLAGSTRRPPKAD</sequence>
<keyword evidence="2" id="KW-1185">Reference proteome</keyword>
<organism evidence="2 3">
    <name type="scientific">Trichoplusia ni</name>
    <name type="common">Cabbage looper</name>
    <dbReference type="NCBI Taxonomy" id="7111"/>
    <lineage>
        <taxon>Eukaryota</taxon>
        <taxon>Metazoa</taxon>
        <taxon>Ecdysozoa</taxon>
        <taxon>Arthropoda</taxon>
        <taxon>Hexapoda</taxon>
        <taxon>Insecta</taxon>
        <taxon>Pterygota</taxon>
        <taxon>Neoptera</taxon>
        <taxon>Endopterygota</taxon>
        <taxon>Lepidoptera</taxon>
        <taxon>Glossata</taxon>
        <taxon>Ditrysia</taxon>
        <taxon>Noctuoidea</taxon>
        <taxon>Noctuidae</taxon>
        <taxon>Plusiinae</taxon>
        <taxon>Trichoplusia</taxon>
    </lineage>
</organism>
<dbReference type="Proteomes" id="UP000322000">
    <property type="component" value="Unplaced"/>
</dbReference>
<dbReference type="KEGG" id="tnl:113508071"/>
<accession>A0A7E5X314</accession>
<proteinExistence type="predicted"/>
<evidence type="ECO:0000313" key="3">
    <source>
        <dbReference type="RefSeq" id="XP_026746832.1"/>
    </source>
</evidence>
<protein>
    <submittedName>
        <fullName evidence="3">Uncharacterized protein LOC113508071</fullName>
    </submittedName>
</protein>
<gene>
    <name evidence="3" type="primary">LOC113508071</name>
</gene>
<reference evidence="3" key="1">
    <citation type="submission" date="2025-08" db="UniProtKB">
        <authorList>
            <consortium name="RefSeq"/>
        </authorList>
    </citation>
    <scope>IDENTIFICATION</scope>
</reference>
<evidence type="ECO:0000313" key="2">
    <source>
        <dbReference type="Proteomes" id="UP000322000"/>
    </source>
</evidence>
<feature type="region of interest" description="Disordered" evidence="1">
    <location>
        <begin position="64"/>
        <end position="126"/>
    </location>
</feature>
<feature type="compositionally biased region" description="Low complexity" evidence="1">
    <location>
        <begin position="111"/>
        <end position="122"/>
    </location>
</feature>
<dbReference type="GeneID" id="113508071"/>
<dbReference type="RefSeq" id="XP_026746832.1">
    <property type="nucleotide sequence ID" value="XM_026891031.1"/>
</dbReference>
<feature type="compositionally biased region" description="Low complexity" evidence="1">
    <location>
        <begin position="89"/>
        <end position="102"/>
    </location>
</feature>
<feature type="region of interest" description="Disordered" evidence="1">
    <location>
        <begin position="150"/>
        <end position="177"/>
    </location>
</feature>
<feature type="region of interest" description="Disordered" evidence="1">
    <location>
        <begin position="1"/>
        <end position="25"/>
    </location>
</feature>
<evidence type="ECO:0000256" key="1">
    <source>
        <dbReference type="SAM" id="MobiDB-lite"/>
    </source>
</evidence>
<feature type="compositionally biased region" description="Low complexity" evidence="1">
    <location>
        <begin position="68"/>
        <end position="83"/>
    </location>
</feature>
<dbReference type="InParanoid" id="A0A7E5X314"/>
<dbReference type="AlphaFoldDB" id="A0A7E5X314"/>